<evidence type="ECO:0000313" key="2">
    <source>
        <dbReference type="EMBL" id="SZX68776.1"/>
    </source>
</evidence>
<evidence type="ECO:0000313" key="4">
    <source>
        <dbReference type="Proteomes" id="UP000256970"/>
    </source>
</evidence>
<evidence type="ECO:0000313" key="3">
    <source>
        <dbReference type="EMBL" id="SZX77344.1"/>
    </source>
</evidence>
<dbReference type="EMBL" id="FNXT01000881">
    <property type="protein sequence ID" value="SZX68776.1"/>
    <property type="molecule type" value="Genomic_DNA"/>
</dbReference>
<accession>A0A383WJP4</accession>
<dbReference type="Proteomes" id="UP000256970">
    <property type="component" value="Unassembled WGS sequence"/>
</dbReference>
<sequence>MARRTPALAVFCLVAAASVHHVAAASTLGRRGLLQDRIGIKTTRSFEAPQATRWSVGSHTSASGPAVFRTTADFTGPQPPSFAVGVNPSAGYAEVQTKTRMDANQPIPQHSMRAGAYAGNNFVADVSLGGRITPIATGQIKIRPTAPVTLPTFNFGGSVLPTYREQMVINPRAPRPVEATAPKRHLLNYGYNSELTAQAPSTPQVKVNYKPTPAVVSSSTAIRSERPSVVVEHNVPGAVVTASGTADVKIAPQRSFPRPAGKGSWTMVNLSRQPSTVSVSNEVNINWPSSTVTVSGNNPLSARSDFEATTFNPLKALDVSVRPQNLGARPDGFVQRTSNLNVPIPGGK</sequence>
<protein>
    <submittedName>
        <fullName evidence="3">Uncharacterized protein</fullName>
    </submittedName>
</protein>
<dbReference type="AlphaFoldDB" id="A0A383WJP4"/>
<organism evidence="3 4">
    <name type="scientific">Tetradesmus obliquus</name>
    <name type="common">Green alga</name>
    <name type="synonym">Acutodesmus obliquus</name>
    <dbReference type="NCBI Taxonomy" id="3088"/>
    <lineage>
        <taxon>Eukaryota</taxon>
        <taxon>Viridiplantae</taxon>
        <taxon>Chlorophyta</taxon>
        <taxon>core chlorophytes</taxon>
        <taxon>Chlorophyceae</taxon>
        <taxon>CS clade</taxon>
        <taxon>Sphaeropleales</taxon>
        <taxon>Scenedesmaceae</taxon>
        <taxon>Tetradesmus</taxon>
    </lineage>
</organism>
<feature type="signal peptide" evidence="1">
    <location>
        <begin position="1"/>
        <end position="24"/>
    </location>
</feature>
<gene>
    <name evidence="3" type="ORF">BQ4739_LOCUS17701</name>
    <name evidence="2" type="ORF">BQ4739_LOCUS9094</name>
</gene>
<dbReference type="EMBL" id="FNXT01001281">
    <property type="protein sequence ID" value="SZX77344.1"/>
    <property type="molecule type" value="Genomic_DNA"/>
</dbReference>
<name>A0A383WJP4_TETOB</name>
<evidence type="ECO:0000256" key="1">
    <source>
        <dbReference type="SAM" id="SignalP"/>
    </source>
</evidence>
<keyword evidence="4" id="KW-1185">Reference proteome</keyword>
<keyword evidence="1" id="KW-0732">Signal</keyword>
<reference evidence="3 4" key="1">
    <citation type="submission" date="2016-10" db="EMBL/GenBank/DDBJ databases">
        <authorList>
            <person name="Cai Z."/>
        </authorList>
    </citation>
    <scope>NUCLEOTIDE SEQUENCE [LARGE SCALE GENOMIC DNA]</scope>
</reference>
<feature type="chain" id="PRO_5036072874" evidence="1">
    <location>
        <begin position="25"/>
        <end position="348"/>
    </location>
</feature>
<proteinExistence type="predicted"/>